<dbReference type="EMBL" id="DTBQ01000087">
    <property type="protein sequence ID" value="HGM46725.1"/>
    <property type="molecule type" value="Genomic_DNA"/>
</dbReference>
<dbReference type="SUPFAM" id="SSF50249">
    <property type="entry name" value="Nucleic acid-binding proteins"/>
    <property type="match status" value="1"/>
</dbReference>
<comment type="caution">
    <text evidence="1">The sequence shown here is derived from an EMBL/GenBank/DDBJ whole genome shotgun (WGS) entry which is preliminary data.</text>
</comment>
<dbReference type="AlphaFoldDB" id="A0A7C4H444"/>
<dbReference type="Gene3D" id="2.40.50.140">
    <property type="entry name" value="Nucleic acid-binding proteins"/>
    <property type="match status" value="1"/>
</dbReference>
<organism evidence="1">
    <name type="scientific">Thermofilum pendens</name>
    <dbReference type="NCBI Taxonomy" id="2269"/>
    <lineage>
        <taxon>Archaea</taxon>
        <taxon>Thermoproteota</taxon>
        <taxon>Thermoprotei</taxon>
        <taxon>Thermofilales</taxon>
        <taxon>Thermofilaceae</taxon>
        <taxon>Thermofilum</taxon>
    </lineage>
</organism>
<dbReference type="InterPro" id="IPR012340">
    <property type="entry name" value="NA-bd_OB-fold"/>
</dbReference>
<evidence type="ECO:0000313" key="1">
    <source>
        <dbReference type="EMBL" id="HGM46725.1"/>
    </source>
</evidence>
<evidence type="ECO:0008006" key="2">
    <source>
        <dbReference type="Google" id="ProtNLM"/>
    </source>
</evidence>
<name>A0A7C4H444_THEPE</name>
<gene>
    <name evidence="1" type="ORF">ENU21_03080</name>
</gene>
<accession>A0A7C4H444</accession>
<proteinExistence type="predicted"/>
<reference evidence="1" key="1">
    <citation type="journal article" date="2020" name="mSystems">
        <title>Genome- and Community-Level Interaction Insights into Carbon Utilization and Element Cycling Functions of Hydrothermarchaeota in Hydrothermal Sediment.</title>
        <authorList>
            <person name="Zhou Z."/>
            <person name="Liu Y."/>
            <person name="Xu W."/>
            <person name="Pan J."/>
            <person name="Luo Z.H."/>
            <person name="Li M."/>
        </authorList>
    </citation>
    <scope>NUCLEOTIDE SEQUENCE</scope>
    <source>
        <strain evidence="1">SpSt-649</strain>
    </source>
</reference>
<protein>
    <recommendedName>
        <fullName evidence="2">DUF2240 family protein</fullName>
    </recommendedName>
</protein>
<sequence length="465" mass="50799">MSLEDEEKLVRRVLEAKPGLTREELEKLVEAKIQEFGGIIGRDAALLLVAKELGVPVSREFAPRSLAMLRIRDLAAGFRGVDLEGVILAKTAVALTREGKPYARFLLTDEESAIWGAAWGDVAHEIAKVRIFSKVLLRRASVVRRRGRLELALTQGSQIEVRGELSLESAIELLSRFRAKVDVLVFKESAESPRGKVILCLDRQCRPVGVLLAPGSEFSASSKGIIVSNYFEERLGELRVLKCNNRCVVEPLRETPNIACRDDPFAGVSARGSVACYLLFRRSGGKVLLIGEKGEVFELLVPSDQQLVDIGKLLNSEVEILGVYKSGVSLRTTPLTVVKVLSSSRKDADYSRGYLLAATEAIELEASLVSLKLKHRCVEGSPLYQVTAWVDDGTANMQAISNSAKVLQKLYGVDEASLCDTDPEAIASIANYVNEELAGTDVALRGQVIGSANRLIVVHDLDILF</sequence>